<organism evidence="2 3">
    <name type="scientific">Echria macrotheca</name>
    <dbReference type="NCBI Taxonomy" id="438768"/>
    <lineage>
        <taxon>Eukaryota</taxon>
        <taxon>Fungi</taxon>
        <taxon>Dikarya</taxon>
        <taxon>Ascomycota</taxon>
        <taxon>Pezizomycotina</taxon>
        <taxon>Sordariomycetes</taxon>
        <taxon>Sordariomycetidae</taxon>
        <taxon>Sordariales</taxon>
        <taxon>Schizotheciaceae</taxon>
        <taxon>Echria</taxon>
    </lineage>
</organism>
<feature type="region of interest" description="Disordered" evidence="1">
    <location>
        <begin position="336"/>
        <end position="356"/>
    </location>
</feature>
<sequence>MQVRESFNLACTAISEDPRRSCRSIDRCYHDGNLDLASAGTLHNFIFRLWGTDEKNNKARGQTPCRSGPSRRPAAVSGNLNPQLLSPPQLGYGWRDRLEVLQGVQHINIGDEFRSWFSASFPVSPVSLGPPLRGRTDLNTQMGWHSWRLFDILGGYDGEGGADLVCSLVVLSLVGSFPFAFLTERLPDCGAAVHRGLVRINVKGDDSTINKPCSFSFPSLFSAFFYSLLFISGTLDSSRRSGEAFPVGPREPFVDQLWRRLKCFICRYCASRPAHCRRVSNPRRPSFLGLDASGRCAQTGHRGVHSFREPARHLHPLSFPRFAAIPHPSRHLTTCPRGTDNTWWPSKTPGVEHSGP</sequence>
<dbReference type="Proteomes" id="UP001239445">
    <property type="component" value="Unassembled WGS sequence"/>
</dbReference>
<feature type="region of interest" description="Disordered" evidence="1">
    <location>
        <begin position="57"/>
        <end position="83"/>
    </location>
</feature>
<protein>
    <submittedName>
        <fullName evidence="2">Uncharacterized protein</fullName>
    </submittedName>
</protein>
<evidence type="ECO:0000313" key="2">
    <source>
        <dbReference type="EMBL" id="KAK1755785.1"/>
    </source>
</evidence>
<comment type="caution">
    <text evidence="2">The sequence shown here is derived from an EMBL/GenBank/DDBJ whole genome shotgun (WGS) entry which is preliminary data.</text>
</comment>
<proteinExistence type="predicted"/>
<accession>A0AAJ0BDC8</accession>
<reference evidence="2" key="1">
    <citation type="submission" date="2023-06" db="EMBL/GenBank/DDBJ databases">
        <title>Genome-scale phylogeny and comparative genomics of the fungal order Sordariales.</title>
        <authorList>
            <consortium name="Lawrence Berkeley National Laboratory"/>
            <person name="Hensen N."/>
            <person name="Bonometti L."/>
            <person name="Westerberg I."/>
            <person name="Brannstrom I.O."/>
            <person name="Guillou S."/>
            <person name="Cros-Aarteil S."/>
            <person name="Calhoun S."/>
            <person name="Haridas S."/>
            <person name="Kuo A."/>
            <person name="Mondo S."/>
            <person name="Pangilinan J."/>
            <person name="Riley R."/>
            <person name="Labutti K."/>
            <person name="Andreopoulos B."/>
            <person name="Lipzen A."/>
            <person name="Chen C."/>
            <person name="Yanf M."/>
            <person name="Daum C."/>
            <person name="Ng V."/>
            <person name="Clum A."/>
            <person name="Steindorff A."/>
            <person name="Ohm R."/>
            <person name="Martin F."/>
            <person name="Silar P."/>
            <person name="Natvig D."/>
            <person name="Lalanne C."/>
            <person name="Gautier V."/>
            <person name="Ament-Velasquez S.L."/>
            <person name="Kruys A."/>
            <person name="Hutchinson M.I."/>
            <person name="Powell A.J."/>
            <person name="Barry K."/>
            <person name="Miller A.N."/>
            <person name="Grigoriev I.V."/>
            <person name="Debuchy R."/>
            <person name="Gladieux P."/>
            <person name="Thoren M.H."/>
            <person name="Johannesson H."/>
        </authorList>
    </citation>
    <scope>NUCLEOTIDE SEQUENCE</scope>
    <source>
        <strain evidence="2">PSN4</strain>
    </source>
</reference>
<gene>
    <name evidence="2" type="ORF">QBC47DRAFT_196745</name>
</gene>
<name>A0AAJ0BDC8_9PEZI</name>
<dbReference type="EMBL" id="MU839833">
    <property type="protein sequence ID" value="KAK1755785.1"/>
    <property type="molecule type" value="Genomic_DNA"/>
</dbReference>
<evidence type="ECO:0000256" key="1">
    <source>
        <dbReference type="SAM" id="MobiDB-lite"/>
    </source>
</evidence>
<dbReference type="AlphaFoldDB" id="A0AAJ0BDC8"/>
<keyword evidence="3" id="KW-1185">Reference proteome</keyword>
<evidence type="ECO:0000313" key="3">
    <source>
        <dbReference type="Proteomes" id="UP001239445"/>
    </source>
</evidence>